<evidence type="ECO:0008006" key="3">
    <source>
        <dbReference type="Google" id="ProtNLM"/>
    </source>
</evidence>
<protein>
    <recommendedName>
        <fullName evidence="3">SseB protein N-terminal domain-containing protein</fullName>
    </recommendedName>
</protein>
<sequence>MWSLTMTNLNELDLRLRAFVNAPDNFLDSIALVNALHNIPVLASDQPYALDIEGQKVTPVFSDKEDLENFKEEQDSAKTQNWVERPTLDVLKEVIEKGLTGIVFNLKKSGDFGNSTIFKSSELIQFLNAYTTILNKLVGEENRKADTLDKYYLVPAFVHPRDDKSFDRMFPTMSTPEGKSYVPAFSNLQSFAKWYNHKDFGTPFRNAQGSILTWRLADIYQPGHGENDIDETVGVAINPFDDQQILVDWSEIDEDE</sequence>
<dbReference type="KEGG" id="slu:KE3_0173"/>
<keyword evidence="2" id="KW-1185">Reference proteome</keyword>
<proteinExistence type="predicted"/>
<name>A0AB33AJR6_9STRE</name>
<dbReference type="AlphaFoldDB" id="A0AB33AJR6"/>
<dbReference type="Proteomes" id="UP000015268">
    <property type="component" value="Chromosome"/>
</dbReference>
<reference evidence="1 2" key="1">
    <citation type="journal article" date="2013" name="BMC Microbiol.">
        <title>Dynamics of fecal microbial communities in children with diarrhea of unknown etiology and genomic analysis of associated Streptococcus lutetiensis.</title>
        <authorList>
            <person name="Jin D."/>
            <person name="Chen C."/>
            <person name="Li L."/>
            <person name="Lu S."/>
            <person name="Li Z."/>
            <person name="Zhou Z."/>
            <person name="Jing H."/>
            <person name="Xu Y."/>
            <person name="Du P."/>
            <person name="Wang H."/>
            <person name="Xiong Y."/>
            <person name="Zheng H."/>
            <person name="Bai X."/>
            <person name="Sun H."/>
            <person name="Wang L."/>
            <person name="Ye C."/>
            <person name="Gottschalk M."/>
            <person name="Xu J."/>
        </authorList>
    </citation>
    <scope>NUCLEOTIDE SEQUENCE [LARGE SCALE GENOMIC DNA]</scope>
    <source>
        <strain evidence="1 2">033</strain>
    </source>
</reference>
<dbReference type="EMBL" id="CP003025">
    <property type="protein sequence ID" value="AGS04755.1"/>
    <property type="molecule type" value="Genomic_DNA"/>
</dbReference>
<organism evidence="1 2">
    <name type="scientific">Streptococcus lutetiensis 033</name>
    <dbReference type="NCBI Taxonomy" id="1076934"/>
    <lineage>
        <taxon>Bacteria</taxon>
        <taxon>Bacillati</taxon>
        <taxon>Bacillota</taxon>
        <taxon>Bacilli</taxon>
        <taxon>Lactobacillales</taxon>
        <taxon>Streptococcaceae</taxon>
        <taxon>Streptococcus</taxon>
    </lineage>
</organism>
<evidence type="ECO:0000313" key="1">
    <source>
        <dbReference type="EMBL" id="AGS04755.1"/>
    </source>
</evidence>
<gene>
    <name evidence="1" type="ORF">KE3_0173</name>
</gene>
<accession>A0AB33AJR6</accession>
<evidence type="ECO:0000313" key="2">
    <source>
        <dbReference type="Proteomes" id="UP000015268"/>
    </source>
</evidence>